<dbReference type="NCBIfam" id="TIGR00732">
    <property type="entry name" value="dprA"/>
    <property type="match status" value="1"/>
</dbReference>
<sequence length="264" mass="29391">MTSERALLAAYAVRYRGEWKKIAAAIARKEPVSIPEVKETYLTIADEAYPASLRRLRFPPWVLFYEGNLELLRYPAVTIIGSREMHAYGRAMTELAASILCEHYVLVSGLAKGVDGTVHRTALEHGGHTIGVIGCGLNVAYPRCNQDLYQRMSEDHLILSEYPRDTMPESWHFPWRNRILAALGEAVIVTEARRTSGTMHTVNEAIALSREVWCVPYPYGAEEGEGCNLLISEGANLLVNEDSLKDLTNAAKDRRLAENCGSVV</sequence>
<dbReference type="RefSeq" id="WP_154505327.1">
    <property type="nucleotide sequence ID" value="NZ_VUMN01000024.1"/>
</dbReference>
<comment type="caution">
    <text evidence="3">The sequence shown here is derived from an EMBL/GenBank/DDBJ whole genome shotgun (WGS) entry which is preliminary data.</text>
</comment>
<comment type="similarity">
    <text evidence="1">Belongs to the DprA/Smf family.</text>
</comment>
<evidence type="ECO:0000313" key="4">
    <source>
        <dbReference type="Proteomes" id="UP000461880"/>
    </source>
</evidence>
<dbReference type="SUPFAM" id="SSF102405">
    <property type="entry name" value="MCP/YpsA-like"/>
    <property type="match status" value="1"/>
</dbReference>
<evidence type="ECO:0000256" key="1">
    <source>
        <dbReference type="ARBA" id="ARBA00006525"/>
    </source>
</evidence>
<gene>
    <name evidence="3" type="primary">dprA</name>
    <name evidence="3" type="ORF">FYJ51_09735</name>
</gene>
<dbReference type="Gene3D" id="3.40.50.450">
    <property type="match status" value="1"/>
</dbReference>
<dbReference type="Proteomes" id="UP000461880">
    <property type="component" value="Unassembled WGS sequence"/>
</dbReference>
<dbReference type="InterPro" id="IPR057666">
    <property type="entry name" value="DrpA_SLOG"/>
</dbReference>
<dbReference type="EMBL" id="VUMN01000024">
    <property type="protein sequence ID" value="MSS59174.1"/>
    <property type="molecule type" value="Genomic_DNA"/>
</dbReference>
<dbReference type="PANTHER" id="PTHR43022">
    <property type="entry name" value="PROTEIN SMF"/>
    <property type="match status" value="1"/>
</dbReference>
<name>A0A7X2NTB4_9FIRM</name>
<reference evidence="3 4" key="1">
    <citation type="submission" date="2019-08" db="EMBL/GenBank/DDBJ databases">
        <title>In-depth cultivation of the pig gut microbiome towards novel bacterial diversity and tailored functional studies.</title>
        <authorList>
            <person name="Wylensek D."/>
            <person name="Hitch T.C.A."/>
            <person name="Clavel T."/>
        </authorList>
    </citation>
    <scope>NUCLEOTIDE SEQUENCE [LARGE SCALE GENOMIC DNA]</scope>
    <source>
        <strain evidence="3 4">Oil+RF-744-GAM-WT-6</strain>
    </source>
</reference>
<dbReference type="InterPro" id="IPR003488">
    <property type="entry name" value="DprA"/>
</dbReference>
<dbReference type="PANTHER" id="PTHR43022:SF1">
    <property type="entry name" value="PROTEIN SMF"/>
    <property type="match status" value="1"/>
</dbReference>
<keyword evidence="4" id="KW-1185">Reference proteome</keyword>
<protein>
    <submittedName>
        <fullName evidence="3">DNA-protecting protein DprA</fullName>
    </submittedName>
</protein>
<accession>A0A7X2NTB4</accession>
<dbReference type="Pfam" id="PF02481">
    <property type="entry name" value="DNA_processg_A"/>
    <property type="match status" value="1"/>
</dbReference>
<evidence type="ECO:0000313" key="3">
    <source>
        <dbReference type="EMBL" id="MSS59174.1"/>
    </source>
</evidence>
<dbReference type="AlphaFoldDB" id="A0A7X2NTB4"/>
<dbReference type="GO" id="GO:0009294">
    <property type="term" value="P:DNA-mediated transformation"/>
    <property type="evidence" value="ECO:0007669"/>
    <property type="project" value="InterPro"/>
</dbReference>
<organism evidence="3 4">
    <name type="scientific">Stecheria intestinalis</name>
    <dbReference type="NCBI Taxonomy" id="2606630"/>
    <lineage>
        <taxon>Bacteria</taxon>
        <taxon>Bacillati</taxon>
        <taxon>Bacillota</taxon>
        <taxon>Erysipelotrichia</taxon>
        <taxon>Erysipelotrichales</taxon>
        <taxon>Erysipelotrichaceae</taxon>
        <taxon>Stecheria</taxon>
    </lineage>
</organism>
<evidence type="ECO:0000259" key="2">
    <source>
        <dbReference type="Pfam" id="PF02481"/>
    </source>
</evidence>
<feature type="domain" description="Smf/DprA SLOG" evidence="2">
    <location>
        <begin position="41"/>
        <end position="244"/>
    </location>
</feature>
<proteinExistence type="inferred from homology"/>